<keyword evidence="4" id="KW-0378">Hydrolase</keyword>
<dbReference type="InterPro" id="IPR051013">
    <property type="entry name" value="MBL_superfamily_lactonases"/>
</dbReference>
<evidence type="ECO:0000256" key="1">
    <source>
        <dbReference type="ARBA" id="ARBA00001947"/>
    </source>
</evidence>
<evidence type="ECO:0000313" key="7">
    <source>
        <dbReference type="EMBL" id="AJC73768.1"/>
    </source>
</evidence>
<comment type="similarity">
    <text evidence="2">Belongs to the metallo-beta-lactamase superfamily.</text>
</comment>
<accession>A0A0X1KR27</accession>
<evidence type="ECO:0000259" key="6">
    <source>
        <dbReference type="SMART" id="SM00849"/>
    </source>
</evidence>
<dbReference type="PATRIC" id="fig|1123384.7.peg.1123"/>
<dbReference type="Pfam" id="PF00753">
    <property type="entry name" value="Lactamase_B"/>
    <property type="match status" value="1"/>
</dbReference>
<sequence>MRFEVLVPGGSMRIPPYVMSPYCTVALLSDEERTVLIEPGSFPSWEALERTLKEKNIKPEDVTDLIVSHVHMDHIFCSIFFKNATVHVHEKYRERNYASFGPIAGPFYTMVLSGWKQVHTLKDGDVLFDCVKVFHTPYHSSEHISLLITTENMGKVLMPGDICYSRIEYFEYMKGYKKDATAEFLKKMSEECDWIVFSHDLPMKVGGA</sequence>
<dbReference type="PANTHER" id="PTHR42978:SF2">
    <property type="entry name" value="102 KBASES UNSTABLE REGION: FROM 1 TO 119443"/>
    <property type="match status" value="1"/>
</dbReference>
<comment type="cofactor">
    <cofactor evidence="1">
        <name>Zn(2+)</name>
        <dbReference type="ChEBI" id="CHEBI:29105"/>
    </cofactor>
</comment>
<dbReference type="PANTHER" id="PTHR42978">
    <property type="entry name" value="QUORUM-QUENCHING LACTONASE YTNP-RELATED-RELATED"/>
    <property type="match status" value="1"/>
</dbReference>
<evidence type="ECO:0000313" key="8">
    <source>
        <dbReference type="Proteomes" id="UP000077469"/>
    </source>
</evidence>
<dbReference type="InterPro" id="IPR036866">
    <property type="entry name" value="RibonucZ/Hydroxyglut_hydro"/>
</dbReference>
<reference evidence="7 8" key="1">
    <citation type="submission" date="2014-01" db="EMBL/GenBank/DDBJ databases">
        <title>Genome sequencing of Thermotog hypogea.</title>
        <authorList>
            <person name="Zhang X."/>
            <person name="Alvare G."/>
            <person name="Fristensky B."/>
            <person name="Chen L."/>
            <person name="Suen T."/>
            <person name="Chen Q."/>
            <person name="Ma K."/>
        </authorList>
    </citation>
    <scope>NUCLEOTIDE SEQUENCE [LARGE SCALE GENOMIC DNA]</scope>
    <source>
        <strain evidence="7 8">DSM 11164</strain>
    </source>
</reference>
<dbReference type="PaxDb" id="1123384-AJ81_05670"/>
<dbReference type="AlphaFoldDB" id="A0A0X1KR27"/>
<dbReference type="Gene3D" id="3.60.15.10">
    <property type="entry name" value="Ribonuclease Z/Hydroxyacylglutathione hydrolase-like"/>
    <property type="match status" value="1"/>
</dbReference>
<dbReference type="GO" id="GO:0016787">
    <property type="term" value="F:hydrolase activity"/>
    <property type="evidence" value="ECO:0007669"/>
    <property type="project" value="UniProtKB-KW"/>
</dbReference>
<dbReference type="InterPro" id="IPR001279">
    <property type="entry name" value="Metallo-B-lactamas"/>
</dbReference>
<dbReference type="EMBL" id="CP007141">
    <property type="protein sequence ID" value="AJC73768.1"/>
    <property type="molecule type" value="Genomic_DNA"/>
</dbReference>
<dbReference type="GO" id="GO:0046872">
    <property type="term" value="F:metal ion binding"/>
    <property type="evidence" value="ECO:0007669"/>
    <property type="project" value="UniProtKB-KW"/>
</dbReference>
<feature type="domain" description="Metallo-beta-lactamase" evidence="6">
    <location>
        <begin position="22"/>
        <end position="199"/>
    </location>
</feature>
<proteinExistence type="inferred from homology"/>
<dbReference type="KEGG" id="phy:AJ81_05670"/>
<dbReference type="Proteomes" id="UP000077469">
    <property type="component" value="Chromosome"/>
</dbReference>
<dbReference type="SUPFAM" id="SSF56281">
    <property type="entry name" value="Metallo-hydrolase/oxidoreductase"/>
    <property type="match status" value="1"/>
</dbReference>
<evidence type="ECO:0000256" key="5">
    <source>
        <dbReference type="ARBA" id="ARBA00022833"/>
    </source>
</evidence>
<keyword evidence="5" id="KW-0862">Zinc</keyword>
<dbReference type="SMART" id="SM00849">
    <property type="entry name" value="Lactamase_B"/>
    <property type="match status" value="1"/>
</dbReference>
<dbReference type="OrthoDB" id="9761531at2"/>
<keyword evidence="8" id="KW-1185">Reference proteome</keyword>
<dbReference type="STRING" id="1123384.AJ81_05670"/>
<gene>
    <name evidence="7" type="ORF">AJ81_05670</name>
</gene>
<dbReference type="RefSeq" id="WP_031505165.1">
    <property type="nucleotide sequence ID" value="NC_022795.1"/>
</dbReference>
<evidence type="ECO:0000256" key="2">
    <source>
        <dbReference type="ARBA" id="ARBA00007749"/>
    </source>
</evidence>
<organism evidence="7 8">
    <name type="scientific">Pseudothermotoga hypogea DSM 11164 = NBRC 106472</name>
    <dbReference type="NCBI Taxonomy" id="1123384"/>
    <lineage>
        <taxon>Bacteria</taxon>
        <taxon>Thermotogati</taxon>
        <taxon>Thermotogota</taxon>
        <taxon>Thermotogae</taxon>
        <taxon>Thermotogales</taxon>
        <taxon>Thermotogaceae</taxon>
        <taxon>Pseudothermotoga</taxon>
    </lineage>
</organism>
<evidence type="ECO:0000256" key="3">
    <source>
        <dbReference type="ARBA" id="ARBA00022723"/>
    </source>
</evidence>
<protein>
    <submittedName>
        <fullName evidence="7">Beta-lactamase</fullName>
    </submittedName>
</protein>
<keyword evidence="3" id="KW-0479">Metal-binding</keyword>
<evidence type="ECO:0000256" key="4">
    <source>
        <dbReference type="ARBA" id="ARBA00022801"/>
    </source>
</evidence>
<name>A0A0X1KR27_9THEM</name>